<dbReference type="GO" id="GO:0030295">
    <property type="term" value="F:protein kinase activator activity"/>
    <property type="evidence" value="ECO:0007669"/>
    <property type="project" value="TreeGrafter"/>
</dbReference>
<dbReference type="SUPFAM" id="SSF55874">
    <property type="entry name" value="ATPase domain of HSP90 chaperone/DNA topoisomerase II/histidine kinase"/>
    <property type="match status" value="1"/>
</dbReference>
<keyword evidence="8 15" id="KW-0418">Kinase</keyword>
<evidence type="ECO:0000256" key="2">
    <source>
        <dbReference type="ARBA" id="ARBA00004141"/>
    </source>
</evidence>
<feature type="domain" description="PAS" evidence="14">
    <location>
        <begin position="65"/>
        <end position="98"/>
    </location>
</feature>
<dbReference type="PRINTS" id="PR00344">
    <property type="entry name" value="BCTRLSENSOR"/>
</dbReference>
<keyword evidence="9" id="KW-0067">ATP-binding</keyword>
<dbReference type="Pfam" id="PF02518">
    <property type="entry name" value="HATPase_c"/>
    <property type="match status" value="1"/>
</dbReference>
<keyword evidence="4" id="KW-0597">Phosphoprotein</keyword>
<dbReference type="EMBL" id="UOFO01000043">
    <property type="protein sequence ID" value="VAW84388.1"/>
    <property type="molecule type" value="Genomic_DNA"/>
</dbReference>
<proteinExistence type="predicted"/>
<dbReference type="InterPro" id="IPR005467">
    <property type="entry name" value="His_kinase_dom"/>
</dbReference>
<accession>A0A3B0YTZ5</accession>
<reference evidence="15" key="1">
    <citation type="submission" date="2018-06" db="EMBL/GenBank/DDBJ databases">
        <authorList>
            <person name="Zhirakovskaya E."/>
        </authorList>
    </citation>
    <scope>NUCLEOTIDE SEQUENCE</scope>
</reference>
<name>A0A3B0YTZ5_9ZZZZ</name>
<dbReference type="Pfam" id="PF00512">
    <property type="entry name" value="HisKA"/>
    <property type="match status" value="1"/>
</dbReference>
<protein>
    <recommendedName>
        <fullName evidence="3">histidine kinase</fullName>
        <ecNumber evidence="3">2.7.13.3</ecNumber>
    </recommendedName>
</protein>
<dbReference type="InterPro" id="IPR036097">
    <property type="entry name" value="HisK_dim/P_sf"/>
</dbReference>
<evidence type="ECO:0000256" key="9">
    <source>
        <dbReference type="ARBA" id="ARBA00022840"/>
    </source>
</evidence>
<dbReference type="InterPro" id="IPR000014">
    <property type="entry name" value="PAS"/>
</dbReference>
<dbReference type="CDD" id="cd00082">
    <property type="entry name" value="HisKA"/>
    <property type="match status" value="1"/>
</dbReference>
<dbReference type="Pfam" id="PF13188">
    <property type="entry name" value="PAS_8"/>
    <property type="match status" value="1"/>
</dbReference>
<dbReference type="SMART" id="SM00387">
    <property type="entry name" value="HATPase_c"/>
    <property type="match status" value="1"/>
</dbReference>
<evidence type="ECO:0000256" key="12">
    <source>
        <dbReference type="ARBA" id="ARBA00023136"/>
    </source>
</evidence>
<dbReference type="SUPFAM" id="SSF55785">
    <property type="entry name" value="PYP-like sensor domain (PAS domain)"/>
    <property type="match status" value="1"/>
</dbReference>
<feature type="domain" description="Histidine kinase" evidence="13">
    <location>
        <begin position="177"/>
        <end position="387"/>
    </location>
</feature>
<keyword evidence="6" id="KW-0812">Transmembrane</keyword>
<evidence type="ECO:0000256" key="5">
    <source>
        <dbReference type="ARBA" id="ARBA00022679"/>
    </source>
</evidence>
<dbReference type="AlphaFoldDB" id="A0A3B0YTZ5"/>
<keyword evidence="5" id="KW-0808">Transferase</keyword>
<keyword evidence="15" id="KW-0969">Cilium</keyword>
<evidence type="ECO:0000256" key="7">
    <source>
        <dbReference type="ARBA" id="ARBA00022741"/>
    </source>
</evidence>
<dbReference type="PANTHER" id="PTHR42878">
    <property type="entry name" value="TWO-COMPONENT HISTIDINE KINASE"/>
    <property type="match status" value="1"/>
</dbReference>
<dbReference type="GO" id="GO:0000156">
    <property type="term" value="F:phosphorelay response regulator activity"/>
    <property type="evidence" value="ECO:0007669"/>
    <property type="project" value="TreeGrafter"/>
</dbReference>
<evidence type="ECO:0000256" key="11">
    <source>
        <dbReference type="ARBA" id="ARBA00023012"/>
    </source>
</evidence>
<keyword evidence="15" id="KW-0282">Flagellum</keyword>
<dbReference type="Gene3D" id="3.30.450.20">
    <property type="entry name" value="PAS domain"/>
    <property type="match status" value="1"/>
</dbReference>
<evidence type="ECO:0000256" key="10">
    <source>
        <dbReference type="ARBA" id="ARBA00022989"/>
    </source>
</evidence>
<dbReference type="Gene3D" id="3.30.565.10">
    <property type="entry name" value="Histidine kinase-like ATPase, C-terminal domain"/>
    <property type="match status" value="1"/>
</dbReference>
<dbReference type="SMART" id="SM00388">
    <property type="entry name" value="HisKA"/>
    <property type="match status" value="1"/>
</dbReference>
<dbReference type="InterPro" id="IPR004358">
    <property type="entry name" value="Sig_transdc_His_kin-like_C"/>
</dbReference>
<dbReference type="PROSITE" id="PS50109">
    <property type="entry name" value="HIS_KIN"/>
    <property type="match status" value="1"/>
</dbReference>
<evidence type="ECO:0000256" key="6">
    <source>
        <dbReference type="ARBA" id="ARBA00022692"/>
    </source>
</evidence>
<dbReference type="InterPro" id="IPR036890">
    <property type="entry name" value="HATPase_C_sf"/>
</dbReference>
<keyword evidence="15" id="KW-0966">Cell projection</keyword>
<comment type="catalytic activity">
    <reaction evidence="1">
        <text>ATP + protein L-histidine = ADP + protein N-phospho-L-histidine.</text>
        <dbReference type="EC" id="2.7.13.3"/>
    </reaction>
</comment>
<gene>
    <name evidence="15" type="ORF">MNBD_GAMMA16-500</name>
</gene>
<evidence type="ECO:0000259" key="13">
    <source>
        <dbReference type="PROSITE" id="PS50109"/>
    </source>
</evidence>
<dbReference type="GO" id="GO:0016020">
    <property type="term" value="C:membrane"/>
    <property type="evidence" value="ECO:0007669"/>
    <property type="project" value="UniProtKB-SubCell"/>
</dbReference>
<sequence>MTQTQNEKTEQQLEGAFNAFTQVSEQLVLAYSVLENQVTKLNSELNAARSERLVHLAEKERIACRLESLLTALPGGVVVIDGEGRVAECNPAATAMLGEPLLGELWNSVAKRAFDCDTVTDIEVLLRSGRRINITSSHLDSEPGKILLLQDITEQRALQQSLEHHRRLSSMGEMVASLAHQVRTPLSSALLYCTNLKRDDLDPASQKKFAEKSIARLHQLNHMVSDMLGFAKGGNTQLEQVNLGQLISDLKTSVAPLLAEREAQLTIKGHVPEINFTGNHQALMNAFQNLVINASQSRLVDEANVHITLETKVAEQQVIFKITDDGPGISSAHIDRIFEPFYTTRNTGTGLGLAVVRAVILSHNGTIKIESAKGKGATFILGIPLNMKADVLPSGSYFTAPQKTPKVEVA</sequence>
<dbReference type="GO" id="GO:0007234">
    <property type="term" value="P:osmosensory signaling via phosphorelay pathway"/>
    <property type="evidence" value="ECO:0007669"/>
    <property type="project" value="TreeGrafter"/>
</dbReference>
<dbReference type="EC" id="2.7.13.3" evidence="3"/>
<organism evidence="15">
    <name type="scientific">hydrothermal vent metagenome</name>
    <dbReference type="NCBI Taxonomy" id="652676"/>
    <lineage>
        <taxon>unclassified sequences</taxon>
        <taxon>metagenomes</taxon>
        <taxon>ecological metagenomes</taxon>
    </lineage>
</organism>
<dbReference type="GO" id="GO:0005524">
    <property type="term" value="F:ATP binding"/>
    <property type="evidence" value="ECO:0007669"/>
    <property type="project" value="UniProtKB-KW"/>
</dbReference>
<dbReference type="InterPro" id="IPR035965">
    <property type="entry name" value="PAS-like_dom_sf"/>
</dbReference>
<dbReference type="CDD" id="cd00075">
    <property type="entry name" value="HATPase"/>
    <property type="match status" value="1"/>
</dbReference>
<evidence type="ECO:0000256" key="1">
    <source>
        <dbReference type="ARBA" id="ARBA00000085"/>
    </source>
</evidence>
<dbReference type="PROSITE" id="PS50112">
    <property type="entry name" value="PAS"/>
    <property type="match status" value="1"/>
</dbReference>
<evidence type="ECO:0000256" key="3">
    <source>
        <dbReference type="ARBA" id="ARBA00012438"/>
    </source>
</evidence>
<comment type="subcellular location">
    <subcellularLocation>
        <location evidence="2">Membrane</location>
        <topology evidence="2">Multi-pass membrane protein</topology>
    </subcellularLocation>
</comment>
<evidence type="ECO:0000256" key="8">
    <source>
        <dbReference type="ARBA" id="ARBA00022777"/>
    </source>
</evidence>
<evidence type="ECO:0000259" key="14">
    <source>
        <dbReference type="PROSITE" id="PS50112"/>
    </source>
</evidence>
<evidence type="ECO:0000256" key="4">
    <source>
        <dbReference type="ARBA" id="ARBA00022553"/>
    </source>
</evidence>
<dbReference type="Gene3D" id="1.10.287.130">
    <property type="match status" value="1"/>
</dbReference>
<keyword evidence="12" id="KW-0472">Membrane</keyword>
<dbReference type="SUPFAM" id="SSF47384">
    <property type="entry name" value="Homodimeric domain of signal transducing histidine kinase"/>
    <property type="match status" value="1"/>
</dbReference>
<keyword evidence="11" id="KW-0902">Two-component regulatory system</keyword>
<dbReference type="InterPro" id="IPR003594">
    <property type="entry name" value="HATPase_dom"/>
</dbReference>
<dbReference type="InterPro" id="IPR003661">
    <property type="entry name" value="HisK_dim/P_dom"/>
</dbReference>
<dbReference type="GO" id="GO:0000155">
    <property type="term" value="F:phosphorelay sensor kinase activity"/>
    <property type="evidence" value="ECO:0007669"/>
    <property type="project" value="InterPro"/>
</dbReference>
<evidence type="ECO:0000313" key="15">
    <source>
        <dbReference type="EMBL" id="VAW84388.1"/>
    </source>
</evidence>
<dbReference type="PANTHER" id="PTHR42878:SF7">
    <property type="entry name" value="SENSOR HISTIDINE KINASE GLRK"/>
    <property type="match status" value="1"/>
</dbReference>
<keyword evidence="10" id="KW-1133">Transmembrane helix</keyword>
<dbReference type="CDD" id="cd00130">
    <property type="entry name" value="PAS"/>
    <property type="match status" value="1"/>
</dbReference>
<dbReference type="InterPro" id="IPR050351">
    <property type="entry name" value="BphY/WalK/GraS-like"/>
</dbReference>
<keyword evidence="7" id="KW-0547">Nucleotide-binding</keyword>